<dbReference type="InterPro" id="IPR008251">
    <property type="entry name" value="Chromo_shadow_dom"/>
</dbReference>
<dbReference type="PANTHER" id="PTHR22812">
    <property type="entry name" value="CHROMOBOX PROTEIN"/>
    <property type="match status" value="1"/>
</dbReference>
<evidence type="ECO:0000256" key="2">
    <source>
        <dbReference type="ARBA" id="ARBA00023242"/>
    </source>
</evidence>
<dbReference type="PRINTS" id="PR00504">
    <property type="entry name" value="CHROMODOMAIN"/>
</dbReference>
<keyword evidence="2" id="KW-0539">Nucleus</keyword>
<evidence type="ECO:0000313" key="4">
    <source>
        <dbReference type="EMBL" id="EPR80013.1"/>
    </source>
</evidence>
<dbReference type="GO" id="GO:0005634">
    <property type="term" value="C:nucleus"/>
    <property type="evidence" value="ECO:0007669"/>
    <property type="project" value="UniProtKB-SubCell"/>
</dbReference>
<dbReference type="Pfam" id="PF01393">
    <property type="entry name" value="Chromo_shadow"/>
    <property type="match status" value="1"/>
</dbReference>
<dbReference type="InterPro" id="IPR023780">
    <property type="entry name" value="Chromo_domain"/>
</dbReference>
<evidence type="ECO:0000256" key="1">
    <source>
        <dbReference type="ARBA" id="ARBA00004123"/>
    </source>
</evidence>
<dbReference type="SMART" id="SM00300">
    <property type="entry name" value="ChSh"/>
    <property type="match status" value="1"/>
</dbReference>
<organism evidence="4 5">
    <name type="scientific">Spraguea lophii (strain 42_110)</name>
    <name type="common">Microsporidian parasite</name>
    <dbReference type="NCBI Taxonomy" id="1358809"/>
    <lineage>
        <taxon>Eukaryota</taxon>
        <taxon>Fungi</taxon>
        <taxon>Fungi incertae sedis</taxon>
        <taxon>Microsporidia</taxon>
        <taxon>Spragueidae</taxon>
        <taxon>Spraguea</taxon>
    </lineage>
</organism>
<dbReference type="HOGENOM" id="CLU_045874_2_0_1"/>
<sequence>MPSDNVYNVEKIVDVRVVKGRKQYLIKWEGYPDSENTWQFASDIFCKDLITVFENDRKTKTKKKSVNKSKDKPVEEEVVITNAWDKQVLKVIQVQPVSENSKELEVLVEFKNGKVIGAPLKDVHAKCPLKLLKYYEENLSFAED</sequence>
<comment type="subcellular location">
    <subcellularLocation>
        <location evidence="1">Nucleus</location>
    </subcellularLocation>
</comment>
<gene>
    <name evidence="4" type="ORF">SLOPH_2237</name>
</gene>
<proteinExistence type="predicted"/>
<dbReference type="OMA" id="NERCPQV"/>
<dbReference type="InterPro" id="IPR000953">
    <property type="entry name" value="Chromo/chromo_shadow_dom"/>
</dbReference>
<reference evidence="5" key="1">
    <citation type="journal article" date="2013" name="PLoS Genet.">
        <title>The genome of Spraguea lophii and the basis of host-microsporidian interactions.</title>
        <authorList>
            <person name="Campbell S.E."/>
            <person name="Williams T.A."/>
            <person name="Yousuf A."/>
            <person name="Soanes D.M."/>
            <person name="Paszkiewicz K.H."/>
            <person name="Williams B.A.P."/>
        </authorList>
    </citation>
    <scope>NUCLEOTIDE SEQUENCE [LARGE SCALE GENOMIC DNA]</scope>
    <source>
        <strain evidence="5">42_110</strain>
    </source>
</reference>
<comment type="caution">
    <text evidence="4">The sequence shown here is derived from an EMBL/GenBank/DDBJ whole genome shotgun (WGS) entry which is preliminary data.</text>
</comment>
<dbReference type="InterPro" id="IPR016197">
    <property type="entry name" value="Chromo-like_dom_sf"/>
</dbReference>
<dbReference type="InterPro" id="IPR017984">
    <property type="entry name" value="Chromo_dom_subgr"/>
</dbReference>
<dbReference type="EMBL" id="ATCN01000041">
    <property type="protein sequence ID" value="EPR80013.1"/>
    <property type="molecule type" value="Genomic_DNA"/>
</dbReference>
<dbReference type="OrthoDB" id="2194250at2759"/>
<dbReference type="PROSITE" id="PS50013">
    <property type="entry name" value="CHROMO_2"/>
    <property type="match status" value="1"/>
</dbReference>
<dbReference type="SUPFAM" id="SSF54160">
    <property type="entry name" value="Chromo domain-like"/>
    <property type="match status" value="2"/>
</dbReference>
<dbReference type="Gene3D" id="2.40.50.40">
    <property type="match status" value="2"/>
</dbReference>
<evidence type="ECO:0000313" key="5">
    <source>
        <dbReference type="Proteomes" id="UP000014978"/>
    </source>
</evidence>
<evidence type="ECO:0000259" key="3">
    <source>
        <dbReference type="PROSITE" id="PS50013"/>
    </source>
</evidence>
<dbReference type="Pfam" id="PF00385">
    <property type="entry name" value="Chromo"/>
    <property type="match status" value="1"/>
</dbReference>
<protein>
    <submittedName>
        <fullName evidence="4">Chromobox protein</fullName>
    </submittedName>
</protein>
<dbReference type="SMART" id="SM00298">
    <property type="entry name" value="CHROMO"/>
    <property type="match status" value="1"/>
</dbReference>
<keyword evidence="5" id="KW-1185">Reference proteome</keyword>
<dbReference type="VEuPathDB" id="MicrosporidiaDB:SLOPH_2237"/>
<dbReference type="Proteomes" id="UP000014978">
    <property type="component" value="Unassembled WGS sequence"/>
</dbReference>
<feature type="domain" description="Chromo" evidence="3">
    <location>
        <begin position="7"/>
        <end position="65"/>
    </location>
</feature>
<dbReference type="AlphaFoldDB" id="S7XVU8"/>
<accession>S7XVU8</accession>
<dbReference type="STRING" id="1358809.S7XVU8"/>
<dbReference type="InterPro" id="IPR051219">
    <property type="entry name" value="Heterochromatin_chromo-domain"/>
</dbReference>
<name>S7XVU8_SPRLO</name>
<dbReference type="InParanoid" id="S7XVU8"/>